<feature type="compositionally biased region" description="Basic and acidic residues" evidence="2">
    <location>
        <begin position="186"/>
        <end position="196"/>
    </location>
</feature>
<sequence length="902" mass="100992">MEEAAAARRGAARATRSTAKPSRRDIVKPANGGGGGGSSADEEDEEEEEEEEEEEIEEEEEEEEPPVDEADEAELDAIDAAYRISPTARELHTLEQGTLVRVLKTPDVEQRVPHTVHKVGVVEEVPLHPNTWFKVRIRDGDVVYKYRPSALEVLEDGDDISSPAASPHHSPVLHHEAEEEEEGEFEERREDRRHHDDDEEEENEQKEEEHLEPGTRVHLKLDELFRGERHLKKYEGKEGVVTGYDEGTHLAVVPDEPDDEDEEEGEEGRQADGEEEEEEEAKEEKKKPAKVHKKRRGKGKLLSVLDPDMWIDRKCRINVGKFKGQHGRVLRSGNGWVQLKLENSSENTAKRAYELTLLEDMETIKVLHAKTLEKERKRRAESRANGTSSRHDDADEEGDDDEDGHSGTDDPMVGEQTEDSQGEDNGQRSRRVSTRGNYGISWIEKKVNLPNRKGFGIVKKADRDTCTVEIQTTKVMQVFKKKDLELAADSHAKTARQNSRNRNNAKAREKLGLEEDAVLMGTTPSRYIAFQDLVKRFAMRRREKLKKRPNLIEWQARLNVNYLENGFWDKSNPAVVDLIVTPQCEICGVEKEDIDGHCWNNECPRCPAFDVDGFDPKDENALMRVPVAPFVNDSITSSLCLKKEELSRKRKRKSLDATPTARGQADAEQVASPTEEPKKSKRDAGKTKKTRASSTDKDAKNGEKDWNNSAPLGHGLIGFMAPKRKQSLPSHSEGKNGLPPVTPPPMLKRKSSSVSVLDISGGASGKGAEQKGELPRVNRNTSSLQDLRTDGNNSNAASRAHSATGGKQGDKKKNKPPKNGWSNETGNSLPMVAKTSGSQDGSAKKEPTIAVVVKYQLGQHELKKFKACFRQIDLDSSGVIDYDEFFEFIDETKTPFSEGLFL</sequence>
<evidence type="ECO:0000256" key="1">
    <source>
        <dbReference type="ARBA" id="ARBA00022837"/>
    </source>
</evidence>
<dbReference type="AlphaFoldDB" id="G5A3P2"/>
<evidence type="ECO:0000313" key="5">
    <source>
        <dbReference type="Proteomes" id="UP000002640"/>
    </source>
</evidence>
<dbReference type="Proteomes" id="UP000002640">
    <property type="component" value="Unassembled WGS sequence"/>
</dbReference>
<feature type="region of interest" description="Disordered" evidence="2">
    <location>
        <begin position="157"/>
        <end position="219"/>
    </location>
</feature>
<organism evidence="4 5">
    <name type="scientific">Phytophthora sojae (strain P6497)</name>
    <name type="common">Soybean stem and root rot agent</name>
    <name type="synonym">Phytophthora megasperma f. sp. glycines</name>
    <dbReference type="NCBI Taxonomy" id="1094619"/>
    <lineage>
        <taxon>Eukaryota</taxon>
        <taxon>Sar</taxon>
        <taxon>Stramenopiles</taxon>
        <taxon>Oomycota</taxon>
        <taxon>Peronosporomycetes</taxon>
        <taxon>Peronosporales</taxon>
        <taxon>Peronosporaceae</taxon>
        <taxon>Phytophthora</taxon>
    </lineage>
</organism>
<dbReference type="RefSeq" id="XP_009534276.1">
    <property type="nucleotide sequence ID" value="XM_009535981.1"/>
</dbReference>
<feature type="compositionally biased region" description="Low complexity" evidence="2">
    <location>
        <begin position="7"/>
        <end position="19"/>
    </location>
</feature>
<feature type="region of interest" description="Disordered" evidence="2">
    <location>
        <begin position="374"/>
        <end position="434"/>
    </location>
</feature>
<name>G5A3P2_PHYSP</name>
<feature type="compositionally biased region" description="Basic residues" evidence="2">
    <location>
        <begin position="287"/>
        <end position="297"/>
    </location>
</feature>
<dbReference type="OMA" id="WNNECPR"/>
<feature type="compositionally biased region" description="Basic and acidic residues" evidence="2">
    <location>
        <begin position="207"/>
        <end position="219"/>
    </location>
</feature>
<dbReference type="GO" id="GO:0005509">
    <property type="term" value="F:calcium ion binding"/>
    <property type="evidence" value="ECO:0007669"/>
    <property type="project" value="InterPro"/>
</dbReference>
<evidence type="ECO:0000313" key="4">
    <source>
        <dbReference type="EMBL" id="EGZ09415.1"/>
    </source>
</evidence>
<feature type="region of interest" description="Disordered" evidence="2">
    <location>
        <begin position="1"/>
        <end position="72"/>
    </location>
</feature>
<feature type="compositionally biased region" description="Acidic residues" evidence="2">
    <location>
        <begin position="394"/>
        <end position="403"/>
    </location>
</feature>
<feature type="compositionally biased region" description="Acidic residues" evidence="2">
    <location>
        <begin position="255"/>
        <end position="266"/>
    </location>
</feature>
<keyword evidence="1" id="KW-0106">Calcium</keyword>
<evidence type="ECO:0000259" key="3">
    <source>
        <dbReference type="PROSITE" id="PS50222"/>
    </source>
</evidence>
<protein>
    <recommendedName>
        <fullName evidence="3">EF-hand domain-containing protein</fullName>
    </recommendedName>
</protein>
<keyword evidence="5" id="KW-1185">Reference proteome</keyword>
<dbReference type="KEGG" id="psoj:PHYSODRAFT_254709"/>
<feature type="region of interest" description="Disordered" evidence="2">
    <location>
        <begin position="237"/>
        <end position="297"/>
    </location>
</feature>
<feature type="compositionally biased region" description="Acidic residues" evidence="2">
    <location>
        <begin position="197"/>
        <end position="206"/>
    </location>
</feature>
<reference evidence="4 5" key="1">
    <citation type="journal article" date="2006" name="Science">
        <title>Phytophthora genome sequences uncover evolutionary origins and mechanisms of pathogenesis.</title>
        <authorList>
            <person name="Tyler B.M."/>
            <person name="Tripathy S."/>
            <person name="Zhang X."/>
            <person name="Dehal P."/>
            <person name="Jiang R.H."/>
            <person name="Aerts A."/>
            <person name="Arredondo F.D."/>
            <person name="Baxter L."/>
            <person name="Bensasson D."/>
            <person name="Beynon J.L."/>
            <person name="Chapman J."/>
            <person name="Damasceno C.M."/>
            <person name="Dorrance A.E."/>
            <person name="Dou D."/>
            <person name="Dickerman A.W."/>
            <person name="Dubchak I.L."/>
            <person name="Garbelotto M."/>
            <person name="Gijzen M."/>
            <person name="Gordon S.G."/>
            <person name="Govers F."/>
            <person name="Grunwald N.J."/>
            <person name="Huang W."/>
            <person name="Ivors K.L."/>
            <person name="Jones R.W."/>
            <person name="Kamoun S."/>
            <person name="Krampis K."/>
            <person name="Lamour K.H."/>
            <person name="Lee M.K."/>
            <person name="McDonald W.H."/>
            <person name="Medina M."/>
            <person name="Meijer H.J."/>
            <person name="Nordberg E.K."/>
            <person name="Maclean D.J."/>
            <person name="Ospina-Giraldo M.D."/>
            <person name="Morris P.F."/>
            <person name="Phuntumart V."/>
            <person name="Putnam N.H."/>
            <person name="Rash S."/>
            <person name="Rose J.K."/>
            <person name="Sakihama Y."/>
            <person name="Salamov A.A."/>
            <person name="Savidor A."/>
            <person name="Scheuring C.F."/>
            <person name="Smith B.M."/>
            <person name="Sobral B.W."/>
            <person name="Terry A."/>
            <person name="Torto-Alalibo T.A."/>
            <person name="Win J."/>
            <person name="Xu Z."/>
            <person name="Zhang H."/>
            <person name="Grigoriev I.V."/>
            <person name="Rokhsar D.S."/>
            <person name="Boore J.L."/>
        </authorList>
    </citation>
    <scope>NUCLEOTIDE SEQUENCE [LARGE SCALE GENOMIC DNA]</scope>
    <source>
        <strain evidence="4 5">P6497</strain>
    </source>
</reference>
<dbReference type="InterPro" id="IPR011992">
    <property type="entry name" value="EF-hand-dom_pair"/>
</dbReference>
<dbReference type="InParanoid" id="G5A3P2"/>
<dbReference type="InterPro" id="IPR002048">
    <property type="entry name" value="EF_hand_dom"/>
</dbReference>
<feature type="compositionally biased region" description="Basic and acidic residues" evidence="2">
    <location>
        <begin position="694"/>
        <end position="706"/>
    </location>
</feature>
<feature type="compositionally biased region" description="Low complexity" evidence="2">
    <location>
        <begin position="161"/>
        <end position="170"/>
    </location>
</feature>
<dbReference type="EMBL" id="JH159159">
    <property type="protein sequence ID" value="EGZ09415.1"/>
    <property type="molecule type" value="Genomic_DNA"/>
</dbReference>
<dbReference type="SMART" id="SM00054">
    <property type="entry name" value="EFh"/>
    <property type="match status" value="1"/>
</dbReference>
<dbReference type="PROSITE" id="PS50222">
    <property type="entry name" value="EF_HAND_2"/>
    <property type="match status" value="1"/>
</dbReference>
<dbReference type="GeneID" id="20638536"/>
<feature type="compositionally biased region" description="Acidic residues" evidence="2">
    <location>
        <begin position="40"/>
        <end position="72"/>
    </location>
</feature>
<feature type="region of interest" description="Disordered" evidence="2">
    <location>
        <begin position="649"/>
        <end position="845"/>
    </location>
</feature>
<evidence type="ECO:0000256" key="2">
    <source>
        <dbReference type="SAM" id="MobiDB-lite"/>
    </source>
</evidence>
<proteinExistence type="predicted"/>
<gene>
    <name evidence="4" type="ORF">PHYSODRAFT_254709</name>
</gene>
<feature type="compositionally biased region" description="Low complexity" evidence="2">
    <location>
        <begin position="792"/>
        <end position="805"/>
    </location>
</feature>
<dbReference type="SUPFAM" id="SSF47473">
    <property type="entry name" value="EF-hand"/>
    <property type="match status" value="1"/>
</dbReference>
<dbReference type="InterPro" id="IPR018247">
    <property type="entry name" value="EF_Hand_1_Ca_BS"/>
</dbReference>
<feature type="compositionally biased region" description="Basic and acidic residues" evidence="2">
    <location>
        <begin position="675"/>
        <end position="686"/>
    </location>
</feature>
<dbReference type="PROSITE" id="PS00018">
    <property type="entry name" value="EF_HAND_1"/>
    <property type="match status" value="1"/>
</dbReference>
<feature type="domain" description="EF-hand" evidence="3">
    <location>
        <begin position="860"/>
        <end position="895"/>
    </location>
</feature>
<accession>G5A3P2</accession>